<dbReference type="EMBL" id="JAGISH010000001">
    <property type="protein sequence ID" value="MBP0481134.1"/>
    <property type="molecule type" value="Genomic_DNA"/>
</dbReference>
<accession>A0A940MKQ1</accession>
<organism evidence="1 2">
    <name type="scientific">Sagittula salina</name>
    <dbReference type="NCBI Taxonomy" id="2820268"/>
    <lineage>
        <taxon>Bacteria</taxon>
        <taxon>Pseudomonadati</taxon>
        <taxon>Pseudomonadota</taxon>
        <taxon>Alphaproteobacteria</taxon>
        <taxon>Rhodobacterales</taxon>
        <taxon>Roseobacteraceae</taxon>
        <taxon>Sagittula</taxon>
    </lineage>
</organism>
<sequence length="89" mass="10011">MDVSAATTMPDLRPSRLARQVRQDLWRALKSVKGFSPVVQIDFTAEGLTVTAGGRVEGRVPHGLESRIQEVLDDPARRLRWANCARRDR</sequence>
<dbReference type="AlphaFoldDB" id="A0A940MKQ1"/>
<protein>
    <submittedName>
        <fullName evidence="1">Uncharacterized protein</fullName>
    </submittedName>
</protein>
<reference evidence="1" key="1">
    <citation type="submission" date="2021-03" db="EMBL/GenBank/DDBJ databases">
        <title>Sagittula salina sp. nov. strain M10.9X isolated from the marine waste.</title>
        <authorList>
            <person name="Satari L."/>
            <person name="Molina-Menor E."/>
            <person name="Vidal-Verdu A."/>
            <person name="Pascual J."/>
            <person name="Pereto J."/>
            <person name="Porcar M."/>
        </authorList>
    </citation>
    <scope>NUCLEOTIDE SEQUENCE</scope>
    <source>
        <strain evidence="1">M10.9X</strain>
    </source>
</reference>
<dbReference type="Proteomes" id="UP000675940">
    <property type="component" value="Unassembled WGS sequence"/>
</dbReference>
<proteinExistence type="predicted"/>
<evidence type="ECO:0000313" key="1">
    <source>
        <dbReference type="EMBL" id="MBP0481134.1"/>
    </source>
</evidence>
<name>A0A940MKQ1_9RHOB</name>
<gene>
    <name evidence="1" type="ORF">J5474_01320</name>
</gene>
<keyword evidence="2" id="KW-1185">Reference proteome</keyword>
<comment type="caution">
    <text evidence="1">The sequence shown here is derived from an EMBL/GenBank/DDBJ whole genome shotgun (WGS) entry which is preliminary data.</text>
</comment>
<evidence type="ECO:0000313" key="2">
    <source>
        <dbReference type="Proteomes" id="UP000675940"/>
    </source>
</evidence>